<evidence type="ECO:0000256" key="10">
    <source>
        <dbReference type="SAM" id="MobiDB-lite"/>
    </source>
</evidence>
<evidence type="ECO:0000256" key="8">
    <source>
        <dbReference type="ARBA" id="ARBA00047899"/>
    </source>
</evidence>
<dbReference type="InterPro" id="IPR008271">
    <property type="entry name" value="Ser/Thr_kinase_AS"/>
</dbReference>
<evidence type="ECO:0000256" key="4">
    <source>
        <dbReference type="ARBA" id="ARBA00022679"/>
    </source>
</evidence>
<comment type="catalytic activity">
    <reaction evidence="9">
        <text>L-seryl-[protein] + ATP = O-phospho-L-seryl-[protein] + ADP + H(+)</text>
        <dbReference type="Rhea" id="RHEA:17989"/>
        <dbReference type="Rhea" id="RHEA-COMP:9863"/>
        <dbReference type="Rhea" id="RHEA-COMP:11604"/>
        <dbReference type="ChEBI" id="CHEBI:15378"/>
        <dbReference type="ChEBI" id="CHEBI:29999"/>
        <dbReference type="ChEBI" id="CHEBI:30616"/>
        <dbReference type="ChEBI" id="CHEBI:83421"/>
        <dbReference type="ChEBI" id="CHEBI:456216"/>
        <dbReference type="EC" id="2.7.11.1"/>
    </reaction>
</comment>
<evidence type="ECO:0000256" key="2">
    <source>
        <dbReference type="ARBA" id="ARBA00012513"/>
    </source>
</evidence>
<comment type="catalytic activity">
    <reaction evidence="8">
        <text>L-threonyl-[protein] + ATP = O-phospho-L-threonyl-[protein] + ADP + H(+)</text>
        <dbReference type="Rhea" id="RHEA:46608"/>
        <dbReference type="Rhea" id="RHEA-COMP:11060"/>
        <dbReference type="Rhea" id="RHEA-COMP:11605"/>
        <dbReference type="ChEBI" id="CHEBI:15378"/>
        <dbReference type="ChEBI" id="CHEBI:30013"/>
        <dbReference type="ChEBI" id="CHEBI:30616"/>
        <dbReference type="ChEBI" id="CHEBI:61977"/>
        <dbReference type="ChEBI" id="CHEBI:456216"/>
        <dbReference type="EC" id="2.7.11.1"/>
    </reaction>
</comment>
<evidence type="ECO:0000313" key="13">
    <source>
        <dbReference type="Proteomes" id="UP000290289"/>
    </source>
</evidence>
<dbReference type="Pfam" id="PF00069">
    <property type="entry name" value="Pkinase"/>
    <property type="match status" value="1"/>
</dbReference>
<keyword evidence="6" id="KW-0418">Kinase</keyword>
<dbReference type="PROSITE" id="PS50011">
    <property type="entry name" value="PROTEIN_KINASE_DOM"/>
    <property type="match status" value="1"/>
</dbReference>
<evidence type="ECO:0000313" key="12">
    <source>
        <dbReference type="EMBL" id="RXH86543.1"/>
    </source>
</evidence>
<evidence type="ECO:0000256" key="5">
    <source>
        <dbReference type="ARBA" id="ARBA00022741"/>
    </source>
</evidence>
<accession>A0A498IYI8</accession>
<evidence type="ECO:0000256" key="1">
    <source>
        <dbReference type="ARBA" id="ARBA00009903"/>
    </source>
</evidence>
<evidence type="ECO:0000259" key="11">
    <source>
        <dbReference type="PROSITE" id="PS50011"/>
    </source>
</evidence>
<keyword evidence="7" id="KW-0067">ATP-binding</keyword>
<dbReference type="SUPFAM" id="SSF56112">
    <property type="entry name" value="Protein kinase-like (PK-like)"/>
    <property type="match status" value="1"/>
</dbReference>
<feature type="domain" description="Protein kinase" evidence="11">
    <location>
        <begin position="79"/>
        <end position="343"/>
    </location>
</feature>
<evidence type="ECO:0000256" key="6">
    <source>
        <dbReference type="ARBA" id="ARBA00022777"/>
    </source>
</evidence>
<protein>
    <recommendedName>
        <fullName evidence="2">non-specific serine/threonine protein kinase</fullName>
        <ecNumber evidence="2">2.7.11.1</ecNumber>
    </recommendedName>
</protein>
<comment type="caution">
    <text evidence="12">The sequence shown here is derived from an EMBL/GenBank/DDBJ whole genome shotgun (WGS) entry which is preliminary data.</text>
</comment>
<dbReference type="Gene3D" id="3.30.200.20">
    <property type="entry name" value="Phosphorylase Kinase, domain 1"/>
    <property type="match status" value="1"/>
</dbReference>
<evidence type="ECO:0000256" key="3">
    <source>
        <dbReference type="ARBA" id="ARBA00022527"/>
    </source>
</evidence>
<comment type="similarity">
    <text evidence="1">Belongs to the protein kinase superfamily. AGC Ser/Thr protein kinase family.</text>
</comment>
<dbReference type="Proteomes" id="UP000290289">
    <property type="component" value="Chromosome 10"/>
</dbReference>
<dbReference type="PROSITE" id="PS00108">
    <property type="entry name" value="PROTEIN_KINASE_ST"/>
    <property type="match status" value="1"/>
</dbReference>
<dbReference type="GO" id="GO:0005524">
    <property type="term" value="F:ATP binding"/>
    <property type="evidence" value="ECO:0007669"/>
    <property type="project" value="UniProtKB-KW"/>
</dbReference>
<dbReference type="PANTHER" id="PTHR45637">
    <property type="entry name" value="FLIPPASE KINASE 1-RELATED"/>
    <property type="match status" value="1"/>
</dbReference>
<organism evidence="12 13">
    <name type="scientific">Malus domestica</name>
    <name type="common">Apple</name>
    <name type="synonym">Pyrus malus</name>
    <dbReference type="NCBI Taxonomy" id="3750"/>
    <lineage>
        <taxon>Eukaryota</taxon>
        <taxon>Viridiplantae</taxon>
        <taxon>Streptophyta</taxon>
        <taxon>Embryophyta</taxon>
        <taxon>Tracheophyta</taxon>
        <taxon>Spermatophyta</taxon>
        <taxon>Magnoliopsida</taxon>
        <taxon>eudicotyledons</taxon>
        <taxon>Gunneridae</taxon>
        <taxon>Pentapetalae</taxon>
        <taxon>rosids</taxon>
        <taxon>fabids</taxon>
        <taxon>Rosales</taxon>
        <taxon>Rosaceae</taxon>
        <taxon>Amygdaloideae</taxon>
        <taxon>Maleae</taxon>
        <taxon>Malus</taxon>
    </lineage>
</organism>
<keyword evidence="13" id="KW-1185">Reference proteome</keyword>
<dbReference type="SMART" id="SM00220">
    <property type="entry name" value="S_TKc"/>
    <property type="match status" value="1"/>
</dbReference>
<dbReference type="EMBL" id="RDQH01000336">
    <property type="protein sequence ID" value="RXH86543.1"/>
    <property type="molecule type" value="Genomic_DNA"/>
</dbReference>
<dbReference type="InterPro" id="IPR000719">
    <property type="entry name" value="Prot_kinase_dom"/>
</dbReference>
<dbReference type="InterPro" id="IPR011009">
    <property type="entry name" value="Kinase-like_dom_sf"/>
</dbReference>
<dbReference type="EC" id="2.7.11.1" evidence="2"/>
<sequence>MWFSDHQSACATATSPSNTWRRNPFGPFPIRLRRSRPQLHQLHLHLHRSHRPHLCNFLLKRSLQLSPQQPQPQLQRQPFHHLHYLHNNNSPPPLQVRPPLVGYQGCHRYLIRSHSPPSPPQATPPCRHGKPWPYYRDNPNASKFALKVVDKDLLTPKKLDHVSTEAEILSMLDHPFLPTLYARMDVSHYTCLLIDYCPNGDLHNLLQRQPLNRLPVSDVRFFAAEVLVALEYLHALGVVYRDLKPENILLREDGHIMLGNGGGVRGGADNRAFKILLCDSGVSGPEVDLRVKFHVAEEEDDGMKESRDLIERLLVIRDGQNTRGNYPTGKRLCGYEHKRLWVN</sequence>
<name>A0A498IYI8_MALDO</name>
<proteinExistence type="inferred from homology"/>
<keyword evidence="5" id="KW-0547">Nucleotide-binding</keyword>
<evidence type="ECO:0000256" key="7">
    <source>
        <dbReference type="ARBA" id="ARBA00022840"/>
    </source>
</evidence>
<reference evidence="12 13" key="1">
    <citation type="submission" date="2018-10" db="EMBL/GenBank/DDBJ databases">
        <title>A high-quality apple genome assembly.</title>
        <authorList>
            <person name="Hu J."/>
        </authorList>
    </citation>
    <scope>NUCLEOTIDE SEQUENCE [LARGE SCALE GENOMIC DNA]</scope>
    <source>
        <strain evidence="13">cv. HFTH1</strain>
        <tissue evidence="12">Young leaf</tissue>
    </source>
</reference>
<gene>
    <name evidence="12" type="ORF">DVH24_021816</name>
</gene>
<dbReference type="FunFam" id="1.10.510.10:FF:000294">
    <property type="entry name" value="Serine/threonine-protein kinase OXI1"/>
    <property type="match status" value="1"/>
</dbReference>
<dbReference type="AlphaFoldDB" id="A0A498IYI8"/>
<evidence type="ECO:0000256" key="9">
    <source>
        <dbReference type="ARBA" id="ARBA00048679"/>
    </source>
</evidence>
<dbReference type="Gene3D" id="1.10.510.10">
    <property type="entry name" value="Transferase(Phosphotransferase) domain 1"/>
    <property type="match status" value="1"/>
</dbReference>
<keyword evidence="4" id="KW-0808">Transferase</keyword>
<feature type="region of interest" description="Disordered" evidence="10">
    <location>
        <begin position="112"/>
        <end position="131"/>
    </location>
</feature>
<dbReference type="GO" id="GO:0004674">
    <property type="term" value="F:protein serine/threonine kinase activity"/>
    <property type="evidence" value="ECO:0007669"/>
    <property type="project" value="UniProtKB-KW"/>
</dbReference>
<keyword evidence="3" id="KW-0723">Serine/threonine-protein kinase</keyword>